<evidence type="ECO:0000313" key="2">
    <source>
        <dbReference type="Proteomes" id="UP000887013"/>
    </source>
</evidence>
<comment type="caution">
    <text evidence="1">The sequence shown here is derived from an EMBL/GenBank/DDBJ whole genome shotgun (WGS) entry which is preliminary data.</text>
</comment>
<proteinExistence type="predicted"/>
<accession>A0A8X6PCV0</accession>
<protein>
    <submittedName>
        <fullName evidence="1">Uncharacterized protein</fullName>
    </submittedName>
</protein>
<sequence length="88" mass="10075">MIVAVYECSINMESGPIQHQLWNAPRRYNEASIMTAQHYVDHMVRSVTISYLQNILDTFLGDPIFLQAHKNSSDCHLYLLPEPLLSSP</sequence>
<organism evidence="1 2">
    <name type="scientific">Nephila pilipes</name>
    <name type="common">Giant wood spider</name>
    <name type="synonym">Nephila maculata</name>
    <dbReference type="NCBI Taxonomy" id="299642"/>
    <lineage>
        <taxon>Eukaryota</taxon>
        <taxon>Metazoa</taxon>
        <taxon>Ecdysozoa</taxon>
        <taxon>Arthropoda</taxon>
        <taxon>Chelicerata</taxon>
        <taxon>Arachnida</taxon>
        <taxon>Araneae</taxon>
        <taxon>Araneomorphae</taxon>
        <taxon>Entelegynae</taxon>
        <taxon>Araneoidea</taxon>
        <taxon>Nephilidae</taxon>
        <taxon>Nephila</taxon>
    </lineage>
</organism>
<dbReference type="Proteomes" id="UP000887013">
    <property type="component" value="Unassembled WGS sequence"/>
</dbReference>
<evidence type="ECO:0000313" key="1">
    <source>
        <dbReference type="EMBL" id="GFT59863.1"/>
    </source>
</evidence>
<keyword evidence="2" id="KW-1185">Reference proteome</keyword>
<dbReference type="AlphaFoldDB" id="A0A8X6PCV0"/>
<reference evidence="1" key="1">
    <citation type="submission" date="2020-08" db="EMBL/GenBank/DDBJ databases">
        <title>Multicomponent nature underlies the extraordinary mechanical properties of spider dragline silk.</title>
        <authorList>
            <person name="Kono N."/>
            <person name="Nakamura H."/>
            <person name="Mori M."/>
            <person name="Yoshida Y."/>
            <person name="Ohtoshi R."/>
            <person name="Malay A.D."/>
            <person name="Moran D.A.P."/>
            <person name="Tomita M."/>
            <person name="Numata K."/>
            <person name="Arakawa K."/>
        </authorList>
    </citation>
    <scope>NUCLEOTIDE SEQUENCE</scope>
</reference>
<dbReference type="EMBL" id="BMAW01018743">
    <property type="protein sequence ID" value="GFT59863.1"/>
    <property type="molecule type" value="Genomic_DNA"/>
</dbReference>
<gene>
    <name evidence="1" type="ORF">NPIL_191921</name>
</gene>
<name>A0A8X6PCV0_NEPPI</name>